<evidence type="ECO:0000256" key="6">
    <source>
        <dbReference type="ARBA" id="ARBA00023077"/>
    </source>
</evidence>
<feature type="domain" description="TonB-dependent receptor plug" evidence="14">
    <location>
        <begin position="40"/>
        <end position="147"/>
    </location>
</feature>
<dbReference type="PANTHER" id="PTHR30069">
    <property type="entry name" value="TONB-DEPENDENT OUTER MEMBRANE RECEPTOR"/>
    <property type="match status" value="1"/>
</dbReference>
<name>A0A6S6U6T6_9BACT</name>
<dbReference type="Gene3D" id="2.40.170.20">
    <property type="entry name" value="TonB-dependent receptor, beta-barrel domain"/>
    <property type="match status" value="1"/>
</dbReference>
<evidence type="ECO:0000256" key="3">
    <source>
        <dbReference type="ARBA" id="ARBA00022452"/>
    </source>
</evidence>
<evidence type="ECO:0000256" key="4">
    <source>
        <dbReference type="ARBA" id="ARBA00022692"/>
    </source>
</evidence>
<feature type="domain" description="TonB-dependent receptor-like beta-barrel" evidence="13">
    <location>
        <begin position="188"/>
        <end position="590"/>
    </location>
</feature>
<dbReference type="EMBL" id="CACVAU010000069">
    <property type="protein sequence ID" value="CAA6823246.1"/>
    <property type="molecule type" value="Genomic_DNA"/>
</dbReference>
<evidence type="ECO:0000256" key="7">
    <source>
        <dbReference type="ARBA" id="ARBA00023136"/>
    </source>
</evidence>
<evidence type="ECO:0000313" key="15">
    <source>
        <dbReference type="EMBL" id="CAA6823246.1"/>
    </source>
</evidence>
<dbReference type="PROSITE" id="PS52016">
    <property type="entry name" value="TONB_DEPENDENT_REC_3"/>
    <property type="match status" value="1"/>
</dbReference>
<keyword evidence="5 12" id="KW-0732">Signal</keyword>
<feature type="signal peptide" evidence="12">
    <location>
        <begin position="1"/>
        <end position="21"/>
    </location>
</feature>
<evidence type="ECO:0000256" key="5">
    <source>
        <dbReference type="ARBA" id="ARBA00022729"/>
    </source>
</evidence>
<dbReference type="GO" id="GO:0044718">
    <property type="term" value="P:siderophore transmembrane transport"/>
    <property type="evidence" value="ECO:0007669"/>
    <property type="project" value="TreeGrafter"/>
</dbReference>
<evidence type="ECO:0000256" key="10">
    <source>
        <dbReference type="PROSITE-ProRule" id="PRU01360"/>
    </source>
</evidence>
<dbReference type="PANTHER" id="PTHR30069:SF29">
    <property type="entry name" value="HEMOGLOBIN AND HEMOGLOBIN-HAPTOGLOBIN-BINDING PROTEIN 1-RELATED"/>
    <property type="match status" value="1"/>
</dbReference>
<dbReference type="Pfam" id="PF07715">
    <property type="entry name" value="Plug"/>
    <property type="match status" value="1"/>
</dbReference>
<dbReference type="CDD" id="cd01347">
    <property type="entry name" value="ligand_gated_channel"/>
    <property type="match status" value="1"/>
</dbReference>
<keyword evidence="7 10" id="KW-0472">Membrane</keyword>
<keyword evidence="4 10" id="KW-0812">Transmembrane</keyword>
<evidence type="ECO:0000256" key="1">
    <source>
        <dbReference type="ARBA" id="ARBA00004571"/>
    </source>
</evidence>
<dbReference type="GO" id="GO:0009279">
    <property type="term" value="C:cell outer membrane"/>
    <property type="evidence" value="ECO:0007669"/>
    <property type="project" value="UniProtKB-SubCell"/>
</dbReference>
<evidence type="ECO:0000259" key="14">
    <source>
        <dbReference type="Pfam" id="PF07715"/>
    </source>
</evidence>
<keyword evidence="8" id="KW-0675">Receptor</keyword>
<evidence type="ECO:0000256" key="11">
    <source>
        <dbReference type="RuleBase" id="RU003357"/>
    </source>
</evidence>
<keyword evidence="3 10" id="KW-1134">Transmembrane beta strand</keyword>
<dbReference type="AlphaFoldDB" id="A0A6S6U6T6"/>
<dbReference type="Pfam" id="PF00593">
    <property type="entry name" value="TonB_dep_Rec_b-barrel"/>
    <property type="match status" value="1"/>
</dbReference>
<comment type="subcellular location">
    <subcellularLocation>
        <location evidence="1 10">Cell outer membrane</location>
        <topology evidence="1 10">Multi-pass membrane protein</topology>
    </subcellularLocation>
</comment>
<dbReference type="InterPro" id="IPR039426">
    <property type="entry name" value="TonB-dep_rcpt-like"/>
</dbReference>
<keyword evidence="9 10" id="KW-0998">Cell outer membrane</keyword>
<evidence type="ECO:0000256" key="12">
    <source>
        <dbReference type="SAM" id="SignalP"/>
    </source>
</evidence>
<sequence length="616" mass="68543">MNPTIKLSLITSILLTSTLFAENNLDDITITSATKTSQKLSDITSNVNVITAQEIEERHYTTVTEALNSLPGISFNANGGAGQVSSIRLRGMDNKNLLVIIDGIRYNDISNSSGAIFSQLMVNDIEQIEVLKGAQSGIWGADAAAGVINIRTKMAKEGLQFHIQQELGSFNSSTTDIGTSYKNKKFYLKASQSRSQQSGFSAQATNGEELNDFEDDGYQNTSSHLKVGFYINATNKIDLSHTIIDSTTEIDNTSPNEIVSNSTNESQLSKINFNHIDSFNELNIYASKSKFDRKVPSYGQTYLGEIKEYGLNSKIAYLTDSFILLGGDYKKFEDKSPSINNGYTNQALFLTNNNKVSNSLGTSILTQSIRHDKYNKFDNETTGKIGFKHTFIPNEISIGSNYGTAYNVPTLYSLFNPGYTYLGVFNPVGNANLKPEKTKSLDVTIAYKDFSATYFNTKIDDLTEFVYGTGYSTVLGTSKIKGYELSYNSTFFDIVALSLGYTKLNAKDKDDNDLQRRANESLKFGIDYYGIDKLHIGLNGEYIGDRKDRIYNPITFSTTDVKSGNYSVANLTMNYEVDKHLNFYGKINNLTDKYYQTAYNYASSPRAFYTGMKLTY</sequence>
<evidence type="ECO:0000259" key="13">
    <source>
        <dbReference type="Pfam" id="PF00593"/>
    </source>
</evidence>
<accession>A0A6S6U6T6</accession>
<evidence type="ECO:0008006" key="16">
    <source>
        <dbReference type="Google" id="ProtNLM"/>
    </source>
</evidence>
<keyword evidence="2 10" id="KW-0813">Transport</keyword>
<dbReference type="InterPro" id="IPR000531">
    <property type="entry name" value="Beta-barrel_TonB"/>
</dbReference>
<reference evidence="15" key="1">
    <citation type="submission" date="2020-01" db="EMBL/GenBank/DDBJ databases">
        <authorList>
            <person name="Meier V. D."/>
            <person name="Meier V D."/>
        </authorList>
    </citation>
    <scope>NUCLEOTIDE SEQUENCE</scope>
    <source>
        <strain evidence="15">HLG_WM_MAG_05</strain>
    </source>
</reference>
<evidence type="ECO:0000256" key="2">
    <source>
        <dbReference type="ARBA" id="ARBA00022448"/>
    </source>
</evidence>
<dbReference type="GO" id="GO:0015344">
    <property type="term" value="F:siderophore uptake transmembrane transporter activity"/>
    <property type="evidence" value="ECO:0007669"/>
    <property type="project" value="TreeGrafter"/>
</dbReference>
<dbReference type="InterPro" id="IPR012910">
    <property type="entry name" value="Plug_dom"/>
</dbReference>
<comment type="similarity">
    <text evidence="10 11">Belongs to the TonB-dependent receptor family.</text>
</comment>
<keyword evidence="6 11" id="KW-0798">TonB box</keyword>
<gene>
    <name evidence="15" type="ORF">HELGO_WM6080</name>
</gene>
<dbReference type="InterPro" id="IPR036942">
    <property type="entry name" value="Beta-barrel_TonB_sf"/>
</dbReference>
<proteinExistence type="inferred from homology"/>
<organism evidence="15">
    <name type="scientific">uncultured Sulfurovum sp</name>
    <dbReference type="NCBI Taxonomy" id="269237"/>
    <lineage>
        <taxon>Bacteria</taxon>
        <taxon>Pseudomonadati</taxon>
        <taxon>Campylobacterota</taxon>
        <taxon>Epsilonproteobacteria</taxon>
        <taxon>Campylobacterales</taxon>
        <taxon>Sulfurovaceae</taxon>
        <taxon>Sulfurovum</taxon>
        <taxon>environmental samples</taxon>
    </lineage>
</organism>
<dbReference type="InterPro" id="IPR037066">
    <property type="entry name" value="Plug_dom_sf"/>
</dbReference>
<feature type="chain" id="PRO_5027583086" description="TonB-dependent receptor" evidence="12">
    <location>
        <begin position="22"/>
        <end position="616"/>
    </location>
</feature>
<dbReference type="SUPFAM" id="SSF56935">
    <property type="entry name" value="Porins"/>
    <property type="match status" value="1"/>
</dbReference>
<evidence type="ECO:0000256" key="8">
    <source>
        <dbReference type="ARBA" id="ARBA00023170"/>
    </source>
</evidence>
<protein>
    <recommendedName>
        <fullName evidence="16">TonB-dependent receptor</fullName>
    </recommendedName>
</protein>
<evidence type="ECO:0000256" key="9">
    <source>
        <dbReference type="ARBA" id="ARBA00023237"/>
    </source>
</evidence>
<dbReference type="Gene3D" id="2.170.130.10">
    <property type="entry name" value="TonB-dependent receptor, plug domain"/>
    <property type="match status" value="1"/>
</dbReference>